<dbReference type="SUPFAM" id="SSF52799">
    <property type="entry name" value="(Phosphotyrosine protein) phosphatases II"/>
    <property type="match status" value="1"/>
</dbReference>
<dbReference type="GO" id="GO:0005506">
    <property type="term" value="F:iron ion binding"/>
    <property type="evidence" value="ECO:0007669"/>
    <property type="project" value="InterPro"/>
</dbReference>
<dbReference type="GO" id="GO:0009055">
    <property type="term" value="F:electron transfer activity"/>
    <property type="evidence" value="ECO:0007669"/>
    <property type="project" value="InterPro"/>
</dbReference>
<dbReference type="InterPro" id="IPR029021">
    <property type="entry name" value="Prot-tyrosine_phosphatase-like"/>
</dbReference>
<evidence type="ECO:0000256" key="2">
    <source>
        <dbReference type="SAM" id="SignalP"/>
    </source>
</evidence>
<dbReference type="GO" id="GO:0022900">
    <property type="term" value="P:electron transport chain"/>
    <property type="evidence" value="ECO:0007669"/>
    <property type="project" value="InterPro"/>
</dbReference>
<accession>A0A517PML3</accession>
<dbReference type="AlphaFoldDB" id="A0A517PML3"/>
<evidence type="ECO:0000313" key="5">
    <source>
        <dbReference type="Proteomes" id="UP000320421"/>
    </source>
</evidence>
<dbReference type="EMBL" id="CP036266">
    <property type="protein sequence ID" value="QDT20598.1"/>
    <property type="molecule type" value="Genomic_DNA"/>
</dbReference>
<dbReference type="Gene3D" id="3.90.190.10">
    <property type="entry name" value="Protein tyrosine phosphatase superfamily"/>
    <property type="match status" value="1"/>
</dbReference>
<proteinExistence type="predicted"/>
<dbReference type="Gene3D" id="1.20.120.10">
    <property type="entry name" value="Cytochrome c/b562"/>
    <property type="match status" value="1"/>
</dbReference>
<evidence type="ECO:0000313" key="4">
    <source>
        <dbReference type="EMBL" id="QDT20598.1"/>
    </source>
</evidence>
<feature type="chain" id="PRO_5022196528" description="Swiss Army Knife protein DSP-PTPase phosphatase domain-containing protein" evidence="2">
    <location>
        <begin position="25"/>
        <end position="304"/>
    </location>
</feature>
<protein>
    <recommendedName>
        <fullName evidence="3">Swiss Army Knife protein DSP-PTPase phosphatase domain-containing protein</fullName>
    </recommendedName>
</protein>
<keyword evidence="5" id="KW-1185">Reference proteome</keyword>
<evidence type="ECO:0000259" key="3">
    <source>
        <dbReference type="Pfam" id="PF22784"/>
    </source>
</evidence>
<keyword evidence="2" id="KW-0732">Signal</keyword>
<dbReference type="GO" id="GO:0016791">
    <property type="term" value="F:phosphatase activity"/>
    <property type="evidence" value="ECO:0007669"/>
    <property type="project" value="UniProtKB-ARBA"/>
</dbReference>
<evidence type="ECO:0000256" key="1">
    <source>
        <dbReference type="ARBA" id="ARBA00022801"/>
    </source>
</evidence>
<feature type="domain" description="Swiss Army Knife protein DSP-PTPase phosphatase" evidence="3">
    <location>
        <begin position="57"/>
        <end position="184"/>
    </location>
</feature>
<dbReference type="GO" id="GO:0020037">
    <property type="term" value="F:heme binding"/>
    <property type="evidence" value="ECO:0007669"/>
    <property type="project" value="InterPro"/>
</dbReference>
<dbReference type="Pfam" id="PF22784">
    <property type="entry name" value="PTP-SAK"/>
    <property type="match status" value="1"/>
</dbReference>
<dbReference type="SUPFAM" id="SSF47175">
    <property type="entry name" value="Cytochromes"/>
    <property type="match status" value="1"/>
</dbReference>
<reference evidence="4 5" key="1">
    <citation type="submission" date="2019-02" db="EMBL/GenBank/DDBJ databases">
        <title>Deep-cultivation of Planctomycetes and their phenomic and genomic characterization uncovers novel biology.</title>
        <authorList>
            <person name="Wiegand S."/>
            <person name="Jogler M."/>
            <person name="Boedeker C."/>
            <person name="Pinto D."/>
            <person name="Vollmers J."/>
            <person name="Rivas-Marin E."/>
            <person name="Kohn T."/>
            <person name="Peeters S.H."/>
            <person name="Heuer A."/>
            <person name="Rast P."/>
            <person name="Oberbeckmann S."/>
            <person name="Bunk B."/>
            <person name="Jeske O."/>
            <person name="Meyerdierks A."/>
            <person name="Storesund J.E."/>
            <person name="Kallscheuer N."/>
            <person name="Luecker S."/>
            <person name="Lage O.M."/>
            <person name="Pohl T."/>
            <person name="Merkel B.J."/>
            <person name="Hornburger P."/>
            <person name="Mueller R.-W."/>
            <person name="Bruemmer F."/>
            <person name="Labrenz M."/>
            <person name="Spormann A.M."/>
            <person name="Op den Camp H."/>
            <person name="Overmann J."/>
            <person name="Amann R."/>
            <person name="Jetten M.S.M."/>
            <person name="Mascher T."/>
            <person name="Medema M.H."/>
            <person name="Devos D.P."/>
            <person name="Kaster A.-K."/>
            <person name="Ovreas L."/>
            <person name="Rohde M."/>
            <person name="Galperin M.Y."/>
            <person name="Jogler C."/>
        </authorList>
    </citation>
    <scope>NUCLEOTIDE SEQUENCE [LARGE SCALE GENOMIC DNA]</scope>
    <source>
        <strain evidence="4 5">HG66A1</strain>
    </source>
</reference>
<feature type="signal peptide" evidence="2">
    <location>
        <begin position="1"/>
        <end position="24"/>
    </location>
</feature>
<gene>
    <name evidence="4" type="ORF">HG66A1_23860</name>
</gene>
<keyword evidence="1" id="KW-0378">Hydrolase</keyword>
<dbReference type="OrthoDB" id="251220at2"/>
<dbReference type="InterPro" id="IPR010980">
    <property type="entry name" value="Cyt_c/b562"/>
</dbReference>
<sequence precursor="true">MVFFRSITLFSMLLLVNNSGSLSGQQTDTAPAQKPVGVKSMSLPGLDNVFQVDEAVYSGSGPAEQRSFDALQKLGVKTIVSVDGTEPHLGMARRAGMRYVHIPIGYDGVSNDAGLAFARVAKEIKGPVYIHCHHGKHRGPTATAVVGLCRGTFNQQQALDFLKRAGTSKDYAGLWRDIRNFKVPSADTPLPELVESTPVSPLVKAMSQISHHFESLDQMQTQNQHPLVRKKNRETLVLLQEEFREAARKYADDYDEMFQKWMRESEKRVDTLQTAFQKDDQKQMARELKAFKMQCKRCHVAYRD</sequence>
<dbReference type="InterPro" id="IPR057023">
    <property type="entry name" value="PTP-SAK"/>
</dbReference>
<dbReference type="Proteomes" id="UP000320421">
    <property type="component" value="Chromosome"/>
</dbReference>
<organism evidence="4 5">
    <name type="scientific">Gimesia chilikensis</name>
    <dbReference type="NCBI Taxonomy" id="2605989"/>
    <lineage>
        <taxon>Bacteria</taxon>
        <taxon>Pseudomonadati</taxon>
        <taxon>Planctomycetota</taxon>
        <taxon>Planctomycetia</taxon>
        <taxon>Planctomycetales</taxon>
        <taxon>Planctomycetaceae</taxon>
        <taxon>Gimesia</taxon>
    </lineage>
</organism>
<name>A0A517PML3_9PLAN</name>